<evidence type="ECO:0000256" key="5">
    <source>
        <dbReference type="ARBA" id="ARBA00038109"/>
    </source>
</evidence>
<evidence type="ECO:0000313" key="9">
    <source>
        <dbReference type="Proteomes" id="UP001172681"/>
    </source>
</evidence>
<feature type="region of interest" description="Disordered" evidence="6">
    <location>
        <begin position="429"/>
        <end position="454"/>
    </location>
</feature>
<keyword evidence="4 7" id="KW-0472">Membrane</keyword>
<keyword evidence="9" id="KW-1185">Reference proteome</keyword>
<dbReference type="Pfam" id="PF11951">
    <property type="entry name" value="Fungal_trans_2"/>
    <property type="match status" value="1"/>
</dbReference>
<feature type="compositionally biased region" description="Basic and acidic residues" evidence="6">
    <location>
        <begin position="395"/>
        <end position="412"/>
    </location>
</feature>
<comment type="similarity">
    <text evidence="5">Belongs to the palH/RIM21 family.</text>
</comment>
<dbReference type="EMBL" id="JAPDRN010000038">
    <property type="protein sequence ID" value="KAJ9634484.1"/>
    <property type="molecule type" value="Genomic_DNA"/>
</dbReference>
<name>A0AA39CY33_9EURO</name>
<feature type="region of interest" description="Disordered" evidence="6">
    <location>
        <begin position="391"/>
        <end position="412"/>
    </location>
</feature>
<dbReference type="InterPro" id="IPR014844">
    <property type="entry name" value="PalH"/>
</dbReference>
<dbReference type="GO" id="GO:0071467">
    <property type="term" value="P:cellular response to pH"/>
    <property type="evidence" value="ECO:0007669"/>
    <property type="project" value="TreeGrafter"/>
</dbReference>
<dbReference type="Proteomes" id="UP001172681">
    <property type="component" value="Unassembled WGS sequence"/>
</dbReference>
<feature type="compositionally biased region" description="Low complexity" evidence="6">
    <location>
        <begin position="657"/>
        <end position="672"/>
    </location>
</feature>
<keyword evidence="3 7" id="KW-1133">Transmembrane helix</keyword>
<feature type="transmembrane region" description="Helical" evidence="7">
    <location>
        <begin position="94"/>
        <end position="113"/>
    </location>
</feature>
<keyword evidence="2 7" id="KW-0812">Transmembrane</keyword>
<feature type="transmembrane region" description="Helical" evidence="7">
    <location>
        <begin position="232"/>
        <end position="254"/>
    </location>
</feature>
<feature type="transmembrane region" description="Helical" evidence="7">
    <location>
        <begin position="307"/>
        <end position="330"/>
    </location>
</feature>
<feature type="compositionally biased region" description="Polar residues" evidence="6">
    <location>
        <begin position="756"/>
        <end position="768"/>
    </location>
</feature>
<protein>
    <submittedName>
        <fullName evidence="8">PH-response regulator protein palH/rim21</fullName>
    </submittedName>
</protein>
<feature type="compositionally biased region" description="Pro residues" evidence="6">
    <location>
        <begin position="1042"/>
        <end position="1052"/>
    </location>
</feature>
<evidence type="ECO:0000256" key="4">
    <source>
        <dbReference type="ARBA" id="ARBA00023136"/>
    </source>
</evidence>
<comment type="caution">
    <text evidence="8">The sequence shown here is derived from an EMBL/GenBank/DDBJ whole genome shotgun (WGS) entry which is preliminary data.</text>
</comment>
<feature type="region of interest" description="Disordered" evidence="6">
    <location>
        <begin position="1037"/>
        <end position="1058"/>
    </location>
</feature>
<dbReference type="Pfam" id="PF08733">
    <property type="entry name" value="PalH"/>
    <property type="match status" value="1"/>
</dbReference>
<dbReference type="AlphaFoldDB" id="A0AA39CY33"/>
<feature type="compositionally biased region" description="Polar residues" evidence="6">
    <location>
        <begin position="713"/>
        <end position="728"/>
    </location>
</feature>
<dbReference type="GO" id="GO:0005886">
    <property type="term" value="C:plasma membrane"/>
    <property type="evidence" value="ECO:0007669"/>
    <property type="project" value="TreeGrafter"/>
</dbReference>
<evidence type="ECO:0000256" key="1">
    <source>
        <dbReference type="ARBA" id="ARBA00004141"/>
    </source>
</evidence>
<feature type="region of interest" description="Disordered" evidence="6">
    <location>
        <begin position="643"/>
        <end position="844"/>
    </location>
</feature>
<reference evidence="8" key="1">
    <citation type="submission" date="2022-10" db="EMBL/GenBank/DDBJ databases">
        <title>Culturing micro-colonial fungi from biological soil crusts in the Mojave desert and describing Neophaeococcomyces mojavensis, and introducing the new genera and species Taxawa tesnikishii.</title>
        <authorList>
            <person name="Kurbessoian T."/>
            <person name="Stajich J.E."/>
        </authorList>
    </citation>
    <scope>NUCLEOTIDE SEQUENCE</scope>
    <source>
        <strain evidence="8">TK_35</strain>
    </source>
</reference>
<evidence type="ECO:0000313" key="8">
    <source>
        <dbReference type="EMBL" id="KAJ9634484.1"/>
    </source>
</evidence>
<evidence type="ECO:0000256" key="6">
    <source>
        <dbReference type="SAM" id="MobiDB-lite"/>
    </source>
</evidence>
<comment type="subcellular location">
    <subcellularLocation>
        <location evidence="1">Membrane</location>
        <topology evidence="1">Multi-pass membrane protein</topology>
    </subcellularLocation>
</comment>
<feature type="compositionally biased region" description="Basic and acidic residues" evidence="6">
    <location>
        <begin position="828"/>
        <end position="844"/>
    </location>
</feature>
<gene>
    <name evidence="8" type="primary">RIM21</name>
    <name evidence="8" type="ORF">H2204_006309</name>
</gene>
<dbReference type="PANTHER" id="PTHR35779">
    <property type="entry name" value="PH-RESPONSE REGULATOR PROTEIN PALH/RIM21"/>
    <property type="match status" value="1"/>
</dbReference>
<sequence>MSHDAHITARQLWGQLSSTRSVPPTGTSAWCTPLILPSGGVLVFGNDSTTTLSAQVTYKQPCNNPDQIISPDTTGNSSVIGFQNPFYASISPQVFALATATVISYVLVILIFITPRTFYVGGPGGGPGFLGRRGAIGGSYGSSPIVGVGRRPLLQKIATVTVAISLTIATADTFRVAEDQYNKGYMDSSQLVDDVVDSLEIRIVRIVSDTFLWLAQVQTLIRLFPRHKEKVAIKWLGFVMVSLDTIFSILDSFVSGSGNPRTRPRKFQDAIPALNYLFELAISLIYASCVIYYCLSKRRFAFWHPKMKNICLVAVISLVSVVIPVVFFVLDISQPNLAGWGEYIRWVGAAAASVVVWEWVERIESLERDERKDGILGREIFDGDEMLNMTPSEDASWRGRDGNDGSDGGLHKGVVETFGSRYRRIRSRLPLRKRRKAAPPDGITTGSDALDSNHRMANNGQVIQPEQAITPPSRSDTGSAASTVYAIRYHNLTSPSPNYHQNLSEPPQTVAVPEVARVETRQSDSDSGPASADKEIVLESAVSKDEPTGRHIWQAMPNPFKRRRAEPPAEVADAQIASGLRRSPIDRHINLRSRLGAFATAQRDRFGNRGNAPVVPLPVTLIPAPKNNDRTWSPDDIADDIPGDGAIPPANMGTPGLQNAQFQQSSQNQDLQHMVVIPAPSPGRTWSPDDMQETPGHPADSSFRRPDSDVAGTPSSSPVSNVVRTQRGSLMISESERRANRLQPLAPPVSPRSHLHATTATTRPTAENRSGAGEAGVATSLGPLTEDRQGEEDLTGAAEAQTTTKGRGFQDSEGFEPISRNDVSPPQHDGEAPAEDGRNTGGTEDRRLAKACNYAQPSPSSTSTPPTTQTAAEANIERMRELELMYFYAAHTYSVMSHDPVRTQLWKDVVPKHAFRHPFLLHGLLAIAAQHRLHYDKDAMKSADLVQTAERYQQEALTTYIGLLNNITEANCHALFAFSQIIVAIQLSRLSLDTYPDTRHPDGIITCMVEIFELLKGALIIAIEAIDWLRAGDLEPMLGPKPDTPPSTPLPPSHTGSASMKALESLSEYVATSQPPADAADGSGSSNSEWTATRTATLLSTIRLIHSGFLEGTQNSRMTFNRISGIPVFFDPRYLRLLRMRDEAALVVLAYYGILLHQVRRMCFVHGTGVKIVAAVAALVGEEWTPYMVQPHLELEIDAGFALMSSSTMSSSTTPS</sequence>
<organism evidence="8 9">
    <name type="scientific">Knufia peltigerae</name>
    <dbReference type="NCBI Taxonomy" id="1002370"/>
    <lineage>
        <taxon>Eukaryota</taxon>
        <taxon>Fungi</taxon>
        <taxon>Dikarya</taxon>
        <taxon>Ascomycota</taxon>
        <taxon>Pezizomycotina</taxon>
        <taxon>Eurotiomycetes</taxon>
        <taxon>Chaetothyriomycetidae</taxon>
        <taxon>Chaetothyriales</taxon>
        <taxon>Trichomeriaceae</taxon>
        <taxon>Knufia</taxon>
    </lineage>
</organism>
<accession>A0AA39CY33</accession>
<evidence type="ECO:0000256" key="7">
    <source>
        <dbReference type="SAM" id="Phobius"/>
    </source>
</evidence>
<evidence type="ECO:0000256" key="2">
    <source>
        <dbReference type="ARBA" id="ARBA00022692"/>
    </source>
</evidence>
<dbReference type="InterPro" id="IPR021858">
    <property type="entry name" value="Fun_TF"/>
</dbReference>
<proteinExistence type="inferred from homology"/>
<dbReference type="PANTHER" id="PTHR35779:SF1">
    <property type="entry name" value="PH-RESPONSE REGULATOR PROTEIN PALH_RIM21"/>
    <property type="match status" value="1"/>
</dbReference>
<feature type="transmembrane region" description="Helical" evidence="7">
    <location>
        <begin position="274"/>
        <end position="295"/>
    </location>
</feature>
<evidence type="ECO:0000256" key="3">
    <source>
        <dbReference type="ARBA" id="ARBA00022989"/>
    </source>
</evidence>